<feature type="compositionally biased region" description="Basic and acidic residues" evidence="1">
    <location>
        <begin position="14"/>
        <end position="28"/>
    </location>
</feature>
<evidence type="ECO:0000256" key="1">
    <source>
        <dbReference type="SAM" id="MobiDB-lite"/>
    </source>
</evidence>
<organism evidence="2">
    <name type="scientific">hydrocarbon metagenome</name>
    <dbReference type="NCBI Taxonomy" id="938273"/>
    <lineage>
        <taxon>unclassified sequences</taxon>
        <taxon>metagenomes</taxon>
        <taxon>ecological metagenomes</taxon>
    </lineage>
</organism>
<reference evidence="2" key="1">
    <citation type="journal article" date="2015" name="Proc. Natl. Acad. Sci. U.S.A.">
        <title>Networks of energetic and metabolic interactions define dynamics in microbial communities.</title>
        <authorList>
            <person name="Embree M."/>
            <person name="Liu J.K."/>
            <person name="Al-Bassam M.M."/>
            <person name="Zengler K."/>
        </authorList>
    </citation>
    <scope>NUCLEOTIDE SEQUENCE</scope>
</reference>
<accession>A0A0W8FT31</accession>
<sequence>MNFKKSDPMSSGSETRRDSLLSNADQDRNESGTFAVGMEKSLTQDVQSKLCLELAAFRSLLEKLADVPQGNSAWTWDHETRTFLLQAPNQVIEQYINILTREMGEALCLRVKKAKIVVDLWPWKINKDKASLRIGFNEGYNPIELRGFTGLESLVNLHFVSYPNDSQQEKDALVRFKLMCRRIDAIFEKNCEWMWETYWRMKGLVFAIVRKYTWEKKSSLIEKEIEQFNNSPEAPKAGLMADLRTYTHGTSVNVRIALEGLSNEPKLYPQLLPVFDAHFSG</sequence>
<name>A0A0W8FT31_9ZZZZ</name>
<protein>
    <submittedName>
        <fullName evidence="2">Uncharacterized protein</fullName>
    </submittedName>
</protein>
<comment type="caution">
    <text evidence="2">The sequence shown here is derived from an EMBL/GenBank/DDBJ whole genome shotgun (WGS) entry which is preliminary data.</text>
</comment>
<evidence type="ECO:0000313" key="2">
    <source>
        <dbReference type="EMBL" id="KUG24080.1"/>
    </source>
</evidence>
<dbReference type="EMBL" id="LNQE01000864">
    <property type="protein sequence ID" value="KUG24080.1"/>
    <property type="molecule type" value="Genomic_DNA"/>
</dbReference>
<dbReference type="AlphaFoldDB" id="A0A0W8FT31"/>
<feature type="region of interest" description="Disordered" evidence="1">
    <location>
        <begin position="1"/>
        <end position="28"/>
    </location>
</feature>
<proteinExistence type="predicted"/>
<gene>
    <name evidence="2" type="ORF">ASZ90_006131</name>
</gene>